<dbReference type="Proteomes" id="UP000078546">
    <property type="component" value="Unassembled WGS sequence"/>
</dbReference>
<feature type="transmembrane region" description="Helical" evidence="1">
    <location>
        <begin position="272"/>
        <end position="291"/>
    </location>
</feature>
<dbReference type="AlphaFoldDB" id="A0A1A8X793"/>
<evidence type="ECO:0000313" key="2">
    <source>
        <dbReference type="EMBL" id="SBS89152.1"/>
    </source>
</evidence>
<proteinExistence type="predicted"/>
<dbReference type="Proteomes" id="UP000078560">
    <property type="component" value="Unassembled WGS sequence"/>
</dbReference>
<name>A0A1A8X793_PLAOA</name>
<evidence type="ECO:0000313" key="3">
    <source>
        <dbReference type="EMBL" id="SBT00095.1"/>
    </source>
</evidence>
<dbReference type="EMBL" id="FLQU01000681">
    <property type="protein sequence ID" value="SBS89152.1"/>
    <property type="molecule type" value="Genomic_DNA"/>
</dbReference>
<organism evidence="3 4">
    <name type="scientific">Plasmodium ovale curtisi</name>
    <dbReference type="NCBI Taxonomy" id="864141"/>
    <lineage>
        <taxon>Eukaryota</taxon>
        <taxon>Sar</taxon>
        <taxon>Alveolata</taxon>
        <taxon>Apicomplexa</taxon>
        <taxon>Aconoidasida</taxon>
        <taxon>Haemosporida</taxon>
        <taxon>Plasmodiidae</taxon>
        <taxon>Plasmodium</taxon>
        <taxon>Plasmodium (Plasmodium)</taxon>
    </lineage>
</organism>
<dbReference type="Pfam" id="PF05795">
    <property type="entry name" value="Plasmodium_Vir"/>
    <property type="match status" value="2"/>
</dbReference>
<dbReference type="EMBL" id="FLQV01001707">
    <property type="protein sequence ID" value="SBT00095.1"/>
    <property type="molecule type" value="Genomic_DNA"/>
</dbReference>
<keyword evidence="1" id="KW-0472">Membrane</keyword>
<gene>
    <name evidence="3" type="ORF">POVCU1_057540</name>
    <name evidence="2" type="ORF">POVCU2_0052710</name>
</gene>
<keyword evidence="1" id="KW-0812">Transmembrane</keyword>
<reference evidence="4 5" key="2">
    <citation type="submission" date="2016-05" db="EMBL/GenBank/DDBJ databases">
        <authorList>
            <person name="Naeem Raeece"/>
        </authorList>
    </citation>
    <scope>NUCLEOTIDE SEQUENCE [LARGE SCALE GENOMIC DNA]</scope>
</reference>
<evidence type="ECO:0000313" key="4">
    <source>
        <dbReference type="Proteomes" id="UP000078546"/>
    </source>
</evidence>
<sequence>MSPGAEYSNFWEKIKEHTFTKNVTLGNFYNKFEDMCSYQNNQDYCAIEKDGYNGCDNFNKLYYDLNGNKVKYDLNNEEFSTLYEYPIKFCNYLKYWFYDKIIFNKFQNDKIIKLLKDFNNVGKFQFHMAKGYTCNFSILELDKIKEIKLFYDYIGSFDAEEKKSSIHDEICGIDYEDTLNKIIELYNNRNAYCTNKSNPYCDEFVECKEMYKFDTLCKLQCNKNEPQSPDKALSACSKIYSLPQDFTGFYTSGVKLHEGSALGDTENPSIRITMSVIPIIVTLFIIFPILYKLTPFGTLLHKSITRTKNFLRSSNENSTETLLNHISESDNINLMERTNYIAYHSS</sequence>
<dbReference type="InterPro" id="IPR008780">
    <property type="entry name" value="Plasmodium_Vir"/>
</dbReference>
<evidence type="ECO:0000313" key="5">
    <source>
        <dbReference type="Proteomes" id="UP000078560"/>
    </source>
</evidence>
<accession>A0A1A8X793</accession>
<reference evidence="3" key="1">
    <citation type="submission" date="2016-05" db="EMBL/GenBank/DDBJ databases">
        <authorList>
            <person name="Lavstsen T."/>
            <person name="Jespersen J.S."/>
        </authorList>
    </citation>
    <scope>NUCLEOTIDE SEQUENCE [LARGE SCALE GENOMIC DNA]</scope>
</reference>
<keyword evidence="1" id="KW-1133">Transmembrane helix</keyword>
<evidence type="ECO:0000256" key="1">
    <source>
        <dbReference type="SAM" id="Phobius"/>
    </source>
</evidence>
<protein>
    <submittedName>
        <fullName evidence="3">PIR Superfamily Protein</fullName>
    </submittedName>
</protein>